<dbReference type="SUPFAM" id="SSF49562">
    <property type="entry name" value="C2 domain (Calcium/lipid-binding domain, CaLB)"/>
    <property type="match status" value="1"/>
</dbReference>
<keyword evidence="2" id="KW-1185">Reference proteome</keyword>
<dbReference type="AlphaFoldDB" id="A0A6P5EDL0"/>
<dbReference type="PANTHER" id="PTHR10774">
    <property type="entry name" value="EXTENDED SYNAPTOTAGMIN-RELATED"/>
    <property type="match status" value="1"/>
</dbReference>
<dbReference type="PANTHER" id="PTHR10774:SF188">
    <property type="entry name" value="SYNAPTOTAGMIN-2"/>
    <property type="match status" value="1"/>
</dbReference>
<reference evidence="2" key="1">
    <citation type="journal article" date="2015" name="Nat. Genet.">
        <title>The pineapple genome and the evolution of CAM photosynthesis.</title>
        <authorList>
            <person name="Ming R."/>
            <person name="VanBuren R."/>
            <person name="Wai C.M."/>
            <person name="Tang H."/>
            <person name="Schatz M.C."/>
            <person name="Bowers J.E."/>
            <person name="Lyons E."/>
            <person name="Wang M.L."/>
            <person name="Chen J."/>
            <person name="Biggers E."/>
            <person name="Zhang J."/>
            <person name="Huang L."/>
            <person name="Zhang L."/>
            <person name="Miao W."/>
            <person name="Zhang J."/>
            <person name="Ye Z."/>
            <person name="Miao C."/>
            <person name="Lin Z."/>
            <person name="Wang H."/>
            <person name="Zhou H."/>
            <person name="Yim W.C."/>
            <person name="Priest H.D."/>
            <person name="Zheng C."/>
            <person name="Woodhouse M."/>
            <person name="Edger P.P."/>
            <person name="Guyot R."/>
            <person name="Guo H.B."/>
            <person name="Guo H."/>
            <person name="Zheng G."/>
            <person name="Singh R."/>
            <person name="Sharma A."/>
            <person name="Min X."/>
            <person name="Zheng Y."/>
            <person name="Lee H."/>
            <person name="Gurtowski J."/>
            <person name="Sedlazeck F.J."/>
            <person name="Harkess A."/>
            <person name="McKain M.R."/>
            <person name="Liao Z."/>
            <person name="Fang J."/>
            <person name="Liu J."/>
            <person name="Zhang X."/>
            <person name="Zhang Q."/>
            <person name="Hu W."/>
            <person name="Qin Y."/>
            <person name="Wang K."/>
            <person name="Chen L.Y."/>
            <person name="Shirley N."/>
            <person name="Lin Y.R."/>
            <person name="Liu L.Y."/>
            <person name="Hernandez A.G."/>
            <person name="Wright C.L."/>
            <person name="Bulone V."/>
            <person name="Tuskan G.A."/>
            <person name="Heath K."/>
            <person name="Zee F."/>
            <person name="Moore P.H."/>
            <person name="Sunkar R."/>
            <person name="Leebens-Mack J.H."/>
            <person name="Mockler T."/>
            <person name="Bennetzen J.L."/>
            <person name="Freeling M."/>
            <person name="Sankoff D."/>
            <person name="Paterson A.H."/>
            <person name="Zhu X."/>
            <person name="Yang X."/>
            <person name="Smith J.A."/>
            <person name="Cushman J.C."/>
            <person name="Paull R.E."/>
            <person name="Yu Q."/>
        </authorList>
    </citation>
    <scope>NUCLEOTIDE SEQUENCE [LARGE SCALE GENOMIC DNA]</scope>
    <source>
        <strain evidence="2">cv. F153</strain>
    </source>
</reference>
<dbReference type="InterPro" id="IPR035892">
    <property type="entry name" value="C2_domain_sf"/>
</dbReference>
<dbReference type="CDD" id="cd00030">
    <property type="entry name" value="C2"/>
    <property type="match status" value="1"/>
</dbReference>
<dbReference type="InterPro" id="IPR000008">
    <property type="entry name" value="C2_dom"/>
</dbReference>
<evidence type="ECO:0000259" key="1">
    <source>
        <dbReference type="PROSITE" id="PS50004"/>
    </source>
</evidence>
<evidence type="ECO:0000313" key="3">
    <source>
        <dbReference type="RefSeq" id="XP_020081528.1"/>
    </source>
</evidence>
<evidence type="ECO:0000313" key="4">
    <source>
        <dbReference type="RefSeq" id="XP_020081529.1"/>
    </source>
</evidence>
<dbReference type="Pfam" id="PF00168">
    <property type="entry name" value="C2"/>
    <property type="match status" value="1"/>
</dbReference>
<dbReference type="RefSeq" id="XP_020081529.1">
    <property type="nucleotide sequence ID" value="XM_020225940.1"/>
</dbReference>
<dbReference type="GO" id="GO:0005783">
    <property type="term" value="C:endoplasmic reticulum"/>
    <property type="evidence" value="ECO:0007669"/>
    <property type="project" value="TreeGrafter"/>
</dbReference>
<reference evidence="3 4" key="2">
    <citation type="submission" date="2025-04" db="UniProtKB">
        <authorList>
            <consortium name="RefSeq"/>
        </authorList>
    </citation>
    <scope>IDENTIFICATION</scope>
    <source>
        <tissue evidence="3 4">Leaf</tissue>
    </source>
</reference>
<feature type="domain" description="C2" evidence="1">
    <location>
        <begin position="70"/>
        <end position="146"/>
    </location>
</feature>
<accession>A0A6P5EDL0</accession>
<sequence length="146" mass="16519">MSIPVGKHDKMGMNVIPLKDLTPDETRSFTLDLLKTMDPNDPQNDKSHGQLVIELTYKPFKEGDSEIDTSDGTDVIEKAPEGTQAGGGLLVVAVHEAQDLEGKHHTNPYVRVLFRGEERKTKCIKKNRDPRWEEEFQFMCKEPPTN</sequence>
<dbReference type="GO" id="GO:0008289">
    <property type="term" value="F:lipid binding"/>
    <property type="evidence" value="ECO:0007669"/>
    <property type="project" value="InterPro"/>
</dbReference>
<gene>
    <name evidence="3 4" type="primary">LOC109705198</name>
</gene>
<dbReference type="Gene3D" id="2.60.40.150">
    <property type="entry name" value="C2 domain"/>
    <property type="match status" value="2"/>
</dbReference>
<dbReference type="PROSITE" id="PS50004">
    <property type="entry name" value="C2"/>
    <property type="match status" value="1"/>
</dbReference>
<evidence type="ECO:0000313" key="2">
    <source>
        <dbReference type="Proteomes" id="UP000515123"/>
    </source>
</evidence>
<dbReference type="OrthoDB" id="67700at2759"/>
<dbReference type="RefSeq" id="XP_020081528.1">
    <property type="nucleotide sequence ID" value="XM_020225939.1"/>
</dbReference>
<proteinExistence type="predicted"/>
<dbReference type="InterPro" id="IPR045050">
    <property type="entry name" value="Synaptotagmin_plant"/>
</dbReference>
<dbReference type="GeneID" id="109705198"/>
<name>A0A6P5EDL0_ANACO</name>
<dbReference type="Proteomes" id="UP000515123">
    <property type="component" value="Unplaced"/>
</dbReference>
<organism evidence="4">
    <name type="scientific">Ananas comosus</name>
    <name type="common">Pineapple</name>
    <name type="synonym">Ananas ananas</name>
    <dbReference type="NCBI Taxonomy" id="4615"/>
    <lineage>
        <taxon>Eukaryota</taxon>
        <taxon>Viridiplantae</taxon>
        <taxon>Streptophyta</taxon>
        <taxon>Embryophyta</taxon>
        <taxon>Tracheophyta</taxon>
        <taxon>Spermatophyta</taxon>
        <taxon>Magnoliopsida</taxon>
        <taxon>Liliopsida</taxon>
        <taxon>Poales</taxon>
        <taxon>Bromeliaceae</taxon>
        <taxon>Bromelioideae</taxon>
        <taxon>Ananas</taxon>
    </lineage>
</organism>
<protein>
    <submittedName>
        <fullName evidence="3 4">Synaptotagmin-2-like</fullName>
    </submittedName>
</protein>